<reference evidence="2 5" key="2">
    <citation type="submission" date="2021-02" db="EMBL/GenBank/DDBJ databases">
        <title>Draft genome of the type strains Burkholderia anthina DSM16086.</title>
        <authorList>
            <person name="Hertel R."/>
            <person name="Meissner J."/>
            <person name="Poehlein A."/>
            <person name="Daniel R."/>
            <person name="Commichau F.M."/>
        </authorList>
    </citation>
    <scope>NUCLEOTIDE SEQUENCE [LARGE SCALE GENOMIC DNA]</scope>
    <source>
        <strain evidence="2 5">DSM 16086</strain>
    </source>
</reference>
<proteinExistence type="predicted"/>
<name>A0A6P2GJ03_9BURK</name>
<evidence type="ECO:0000313" key="4">
    <source>
        <dbReference type="Proteomes" id="UP000494201"/>
    </source>
</evidence>
<dbReference type="InterPro" id="IPR024079">
    <property type="entry name" value="MetalloPept_cat_dom_sf"/>
</dbReference>
<gene>
    <name evidence="3" type="ORF">BAN20980_06274</name>
    <name evidence="2" type="ORF">JQK92_34730</name>
</gene>
<dbReference type="RefSeq" id="WP_174928435.1">
    <property type="nucleotide sequence ID" value="NZ_CABVLY010000036.1"/>
</dbReference>
<evidence type="ECO:0000259" key="1">
    <source>
        <dbReference type="SMART" id="SM01351"/>
    </source>
</evidence>
<dbReference type="AlphaFoldDB" id="A0A6P2GJ03"/>
<evidence type="ECO:0000313" key="2">
    <source>
        <dbReference type="EMBL" id="MBM2771566.1"/>
    </source>
</evidence>
<evidence type="ECO:0000313" key="3">
    <source>
        <dbReference type="EMBL" id="VVU53603.1"/>
    </source>
</evidence>
<dbReference type="CDD" id="cd11007">
    <property type="entry name" value="M35_like_1"/>
    <property type="match status" value="1"/>
</dbReference>
<dbReference type="Proteomes" id="UP000494201">
    <property type="component" value="Unassembled WGS sequence"/>
</dbReference>
<dbReference type="InterPro" id="IPR034108">
    <property type="entry name" value="Pept_M35-like_proteobacteria"/>
</dbReference>
<dbReference type="SUPFAM" id="SSF55486">
    <property type="entry name" value="Metalloproteases ('zincins'), catalytic domain"/>
    <property type="match status" value="1"/>
</dbReference>
<reference evidence="3 4" key="1">
    <citation type="submission" date="2019-09" db="EMBL/GenBank/DDBJ databases">
        <authorList>
            <person name="Depoorter E."/>
        </authorList>
    </citation>
    <scope>NUCLEOTIDE SEQUENCE [LARGE SCALE GENOMIC DNA]</scope>
    <source>
        <strain evidence="3">LMG 20980</strain>
    </source>
</reference>
<dbReference type="Gene3D" id="3.40.390.10">
    <property type="entry name" value="Collagenase (Catalytic Domain)"/>
    <property type="match status" value="1"/>
</dbReference>
<dbReference type="Pfam" id="PF14521">
    <property type="entry name" value="Aspzincin_M35"/>
    <property type="match status" value="1"/>
</dbReference>
<dbReference type="SMART" id="SM01351">
    <property type="entry name" value="Aspzincin_M35"/>
    <property type="match status" value="1"/>
</dbReference>
<dbReference type="GeneID" id="56504350"/>
<accession>A0A6P2GJ03</accession>
<keyword evidence="5" id="KW-1185">Reference proteome</keyword>
<organism evidence="3 4">
    <name type="scientific">Burkholderia anthina</name>
    <dbReference type="NCBI Taxonomy" id="179879"/>
    <lineage>
        <taxon>Bacteria</taxon>
        <taxon>Pseudomonadati</taxon>
        <taxon>Pseudomonadota</taxon>
        <taxon>Betaproteobacteria</taxon>
        <taxon>Burkholderiales</taxon>
        <taxon>Burkholderiaceae</taxon>
        <taxon>Burkholderia</taxon>
        <taxon>Burkholderia cepacia complex</taxon>
    </lineage>
</organism>
<dbReference type="GO" id="GO:0004222">
    <property type="term" value="F:metalloendopeptidase activity"/>
    <property type="evidence" value="ECO:0007669"/>
    <property type="project" value="InterPro"/>
</dbReference>
<dbReference type="EMBL" id="JAFCIQ010000051">
    <property type="protein sequence ID" value="MBM2771566.1"/>
    <property type="molecule type" value="Genomic_DNA"/>
</dbReference>
<dbReference type="InterPro" id="IPR029463">
    <property type="entry name" value="Lys_MEP"/>
</dbReference>
<dbReference type="Proteomes" id="UP000755577">
    <property type="component" value="Unassembled WGS sequence"/>
</dbReference>
<feature type="domain" description="Lysine-specific metallo-endopeptidase" evidence="1">
    <location>
        <begin position="72"/>
        <end position="225"/>
    </location>
</feature>
<protein>
    <submittedName>
        <fullName evidence="3">Peptidase M35</fullName>
    </submittedName>
</protein>
<dbReference type="EMBL" id="CABVLY010000036">
    <property type="protein sequence ID" value="VVU53603.1"/>
    <property type="molecule type" value="Genomic_DNA"/>
</dbReference>
<evidence type="ECO:0000313" key="5">
    <source>
        <dbReference type="Proteomes" id="UP000755577"/>
    </source>
</evidence>
<sequence length="233" mass="26676">MSEPLNPDSPVNDDDEEWVCVGSACTNTIPGSTHVIELDMARICENMSNNAFRKLIVRLRDAAVTLIQERIRGVEGWAPEEQQRIQTWFGRSDEAVRTRLRTGLPKLLRVMQELKPENVIRWDEQKQRNITCTVFPDNGITDAAICKPDSDRRIIAIYPHFCSLPDVRLSTNCKLKVLIHECTHYVDTFDSNDEVYGFGTGLKYWAQENGDIAIHNADSLACYIAFFDDRILW</sequence>